<dbReference type="InterPro" id="IPR002429">
    <property type="entry name" value="CcO_II-like_C"/>
</dbReference>
<dbReference type="InterPro" id="IPR034210">
    <property type="entry name" value="CcO_II_C"/>
</dbReference>
<comment type="subcellular location">
    <subcellularLocation>
        <location evidence="1 15">Mitochondrion inner membrane</location>
        <topology evidence="1 15">Multi-pass membrane protein</topology>
    </subcellularLocation>
</comment>
<dbReference type="CDD" id="cd13912">
    <property type="entry name" value="CcO_II_C"/>
    <property type="match status" value="1"/>
</dbReference>
<dbReference type="InterPro" id="IPR036257">
    <property type="entry name" value="Cyt_c_oxidase_su2_TM_sf"/>
</dbReference>
<feature type="transmembrane region" description="Helical" evidence="16">
    <location>
        <begin position="84"/>
        <end position="108"/>
    </location>
</feature>
<dbReference type="PROSITE" id="PS50857">
    <property type="entry name" value="COX2_CUA"/>
    <property type="match status" value="1"/>
</dbReference>
<dbReference type="Gene3D" id="2.60.40.420">
    <property type="entry name" value="Cupredoxins - blue copper proteins"/>
    <property type="match status" value="1"/>
</dbReference>
<evidence type="ECO:0000256" key="1">
    <source>
        <dbReference type="ARBA" id="ARBA00004448"/>
    </source>
</evidence>
<dbReference type="GO" id="GO:0004129">
    <property type="term" value="F:cytochrome-c oxidase activity"/>
    <property type="evidence" value="ECO:0007669"/>
    <property type="project" value="UniProtKB-EC"/>
</dbReference>
<evidence type="ECO:0000256" key="4">
    <source>
        <dbReference type="ARBA" id="ARBA00022448"/>
    </source>
</evidence>
<dbReference type="GO" id="GO:0006123">
    <property type="term" value="P:mitochondrial electron transport, cytochrome c to oxygen"/>
    <property type="evidence" value="ECO:0007669"/>
    <property type="project" value="UniProtKB-ARBA"/>
</dbReference>
<dbReference type="Pfam" id="PF02790">
    <property type="entry name" value="COX2_TM"/>
    <property type="match status" value="1"/>
</dbReference>
<dbReference type="GO" id="GO:0005743">
    <property type="term" value="C:mitochondrial inner membrane"/>
    <property type="evidence" value="ECO:0007669"/>
    <property type="project" value="UniProtKB-SubCell"/>
</dbReference>
<comment type="cofactor">
    <cofactor evidence="15">
        <name>Cu cation</name>
        <dbReference type="ChEBI" id="CHEBI:23378"/>
    </cofactor>
    <text evidence="15">Binds a copper A center.</text>
</comment>
<evidence type="ECO:0000256" key="2">
    <source>
        <dbReference type="ARBA" id="ARBA00007866"/>
    </source>
</evidence>
<dbReference type="FunFam" id="2.60.40.420:FF:000001">
    <property type="entry name" value="Cytochrome c oxidase subunit 2"/>
    <property type="match status" value="1"/>
</dbReference>
<dbReference type="InterPro" id="IPR014222">
    <property type="entry name" value="Cyt_c_oxidase_su2"/>
</dbReference>
<dbReference type="Gene3D" id="1.10.287.90">
    <property type="match status" value="1"/>
</dbReference>
<evidence type="ECO:0000313" key="19">
    <source>
        <dbReference type="EMBL" id="QTK22292.1"/>
    </source>
</evidence>
<evidence type="ECO:0000256" key="10">
    <source>
        <dbReference type="ARBA" id="ARBA00022989"/>
    </source>
</evidence>
<sequence>MEMINYINNNTIQNDAPTPWGISFQDGASPVYEGIVELHNQIFFYLLIILVGVSWILLSTILRFRDKESRIVHKYHNHSTTIELIWTVSPALLLVAIAFPSFKLLYLMDEVMDPAITIKAIGHQWYWSYEYSDYTDKEGHSIEFDSYMLPAEDLEEGQLRQLEVDSRVIVPVNTHLRFIITATDVLHDFAVPALGLKVDASPGRLNQVSTIIQREGIYYGQCSELCGVLHSSMPIVIEAVSLEQFLSWLDSQ</sequence>
<comment type="catalytic activity">
    <reaction evidence="14">
        <text>4 Fe(II)-[cytochrome c] + O2 + 8 H(+)(in) = 4 Fe(III)-[cytochrome c] + 2 H2O + 4 H(+)(out)</text>
        <dbReference type="Rhea" id="RHEA:11436"/>
        <dbReference type="Rhea" id="RHEA-COMP:10350"/>
        <dbReference type="Rhea" id="RHEA-COMP:14399"/>
        <dbReference type="ChEBI" id="CHEBI:15377"/>
        <dbReference type="ChEBI" id="CHEBI:15378"/>
        <dbReference type="ChEBI" id="CHEBI:15379"/>
        <dbReference type="ChEBI" id="CHEBI:29033"/>
        <dbReference type="ChEBI" id="CHEBI:29034"/>
        <dbReference type="EC" id="7.1.1.9"/>
    </reaction>
    <physiologicalReaction direction="left-to-right" evidence="14">
        <dbReference type="Rhea" id="RHEA:11437"/>
    </physiologicalReaction>
</comment>
<keyword evidence="9 15" id="KW-0249">Electron transport</keyword>
<feature type="domain" description="Cytochrome oxidase subunit II transmembrane region profile" evidence="18">
    <location>
        <begin position="16"/>
        <end position="112"/>
    </location>
</feature>
<geneLocation type="mitochondrion" evidence="19"/>
<evidence type="ECO:0000259" key="17">
    <source>
        <dbReference type="PROSITE" id="PS50857"/>
    </source>
</evidence>
<feature type="transmembrane region" description="Helical" evidence="16">
    <location>
        <begin position="42"/>
        <end position="64"/>
    </location>
</feature>
<evidence type="ECO:0000256" key="9">
    <source>
        <dbReference type="ARBA" id="ARBA00022982"/>
    </source>
</evidence>
<dbReference type="FunFam" id="1.10.287.90:FF:000004">
    <property type="entry name" value="Cytochrome c oxidase subunit 2"/>
    <property type="match status" value="1"/>
</dbReference>
<dbReference type="InterPro" id="IPR001505">
    <property type="entry name" value="Copper_CuA"/>
</dbReference>
<evidence type="ECO:0000256" key="3">
    <source>
        <dbReference type="ARBA" id="ARBA00015946"/>
    </source>
</evidence>
<accession>A0A8A6W3T7</accession>
<gene>
    <name evidence="19" type="primary">cox2</name>
</gene>
<keyword evidence="6 15" id="KW-0812">Transmembrane</keyword>
<evidence type="ECO:0000259" key="18">
    <source>
        <dbReference type="PROSITE" id="PS50999"/>
    </source>
</evidence>
<evidence type="ECO:0000256" key="12">
    <source>
        <dbReference type="ARBA" id="ARBA00023128"/>
    </source>
</evidence>
<keyword evidence="15" id="KW-0999">Mitochondrion inner membrane</keyword>
<dbReference type="EMBL" id="MT726211">
    <property type="protein sequence ID" value="QTK22292.1"/>
    <property type="molecule type" value="Genomic_DNA"/>
</dbReference>
<dbReference type="SUPFAM" id="SSF81464">
    <property type="entry name" value="Cytochrome c oxidase subunit II-like, transmembrane region"/>
    <property type="match status" value="1"/>
</dbReference>
<evidence type="ECO:0000256" key="5">
    <source>
        <dbReference type="ARBA" id="ARBA00022660"/>
    </source>
</evidence>
<dbReference type="RefSeq" id="YP_010248528.1">
    <property type="nucleotide sequence ID" value="NC_060318.1"/>
</dbReference>
<proteinExistence type="inferred from homology"/>
<dbReference type="PANTHER" id="PTHR22888">
    <property type="entry name" value="CYTOCHROME C OXIDASE, SUBUNIT II"/>
    <property type="match status" value="1"/>
</dbReference>
<evidence type="ECO:0000256" key="11">
    <source>
        <dbReference type="ARBA" id="ARBA00023008"/>
    </source>
</evidence>
<keyword evidence="4 15" id="KW-0813">Transport</keyword>
<comment type="function">
    <text evidence="15">Component of the cytochrome c oxidase, the last enzyme in the mitochondrial electron transport chain which drives oxidative phosphorylation. The respiratory chain contains 3 multisubunit complexes succinate dehydrogenase (complex II, CII), ubiquinol-cytochrome c oxidoreductase (cytochrome b-c1 complex, complex III, CIII) and cytochrome c oxidase (complex IV, CIV), that cooperate to transfer electrons derived from NADH and succinate to molecular oxygen, creating an electrochemical gradient over the inner membrane that drives transmembrane transport and the ATP synthase. Cytochrome c oxidase is the component of the respiratory chain that catalyzes the reduction of oxygen to water. Electrons originating from reduced cytochrome c in the intermembrane space (IMS) are transferred via the dinuclear copper A center (CU(A)) of subunit 2 and heme A of subunit 1 to the active site in subunit 1, a binuclear center (BNC) formed by heme A3 and copper B (CU(B)). The BNC reduces molecular oxygen to 2 water molecules using 4 electrons from cytochrome c in the IMS and 4 protons from the mitochondrial matrix.</text>
</comment>
<dbReference type="GO" id="GO:0016491">
    <property type="term" value="F:oxidoreductase activity"/>
    <property type="evidence" value="ECO:0007669"/>
    <property type="project" value="InterPro"/>
</dbReference>
<dbReference type="GO" id="GO:0005507">
    <property type="term" value="F:copper ion binding"/>
    <property type="evidence" value="ECO:0007669"/>
    <property type="project" value="InterPro"/>
</dbReference>
<dbReference type="AlphaFoldDB" id="A0A8A6W3T7"/>
<reference evidence="19" key="1">
    <citation type="journal article" date="2021" name="Commun. Biol.">
        <title>Genomic insights into the host specific adaptation of the Pneumocystis genus.</title>
        <authorList>
            <person name="Cisse O.H."/>
            <person name="Ma L."/>
            <person name="Dekker J.P."/>
            <person name="Khil P.P."/>
            <person name="Youn J.-H."/>
            <person name="Brenchley J.M."/>
            <person name="Blair R."/>
            <person name="Pahar B."/>
            <person name="Chabe M."/>
            <person name="Van Rompay K.K.A."/>
            <person name="Keesler R."/>
            <person name="Sukura A."/>
            <person name="Hirsch V."/>
            <person name="Kutty G."/>
            <person name="Liu Y."/>
            <person name="Peng L."/>
            <person name="Chen J."/>
            <person name="Song J."/>
            <person name="Weissenbacher-Lang C."/>
            <person name="Xu J."/>
            <person name="Upham N.S."/>
            <person name="Stajich J.E."/>
            <person name="Cuomo C.A."/>
            <person name="Cushion M.T."/>
            <person name="Kovacs J.A."/>
        </authorList>
    </citation>
    <scope>NUCLEOTIDE SEQUENCE</scope>
    <source>
        <strain evidence="19">2A/95-19#1A</strain>
    </source>
</reference>
<dbReference type="PANTHER" id="PTHR22888:SF9">
    <property type="entry name" value="CYTOCHROME C OXIDASE SUBUNIT 2"/>
    <property type="match status" value="1"/>
</dbReference>
<protein>
    <recommendedName>
        <fullName evidence="3 15">Cytochrome c oxidase subunit 2</fullName>
    </recommendedName>
</protein>
<keyword evidence="10 16" id="KW-1133">Transmembrane helix</keyword>
<dbReference type="InterPro" id="IPR008972">
    <property type="entry name" value="Cupredoxin"/>
</dbReference>
<comment type="similarity">
    <text evidence="2 15">Belongs to the cytochrome c oxidase subunit 2 family.</text>
</comment>
<evidence type="ECO:0000256" key="15">
    <source>
        <dbReference type="RuleBase" id="RU000457"/>
    </source>
</evidence>
<dbReference type="PRINTS" id="PR01166">
    <property type="entry name" value="CYCOXIDASEII"/>
</dbReference>
<evidence type="ECO:0000256" key="14">
    <source>
        <dbReference type="ARBA" id="ARBA00049512"/>
    </source>
</evidence>
<keyword evidence="12 15" id="KW-0496">Mitochondrion</keyword>
<feature type="domain" description="Cytochrome oxidase subunit II copper A binding" evidence="17">
    <location>
        <begin position="113"/>
        <end position="251"/>
    </location>
</feature>
<organism evidence="19">
    <name type="scientific">Pneumocystis wakefieldiae</name>
    <dbReference type="NCBI Taxonomy" id="38082"/>
    <lineage>
        <taxon>Eukaryota</taxon>
        <taxon>Fungi</taxon>
        <taxon>Dikarya</taxon>
        <taxon>Ascomycota</taxon>
        <taxon>Taphrinomycotina</taxon>
        <taxon>Pneumocystomycetes</taxon>
        <taxon>Pneumocystaceae</taxon>
        <taxon>Pneumocystis</taxon>
    </lineage>
</organism>
<dbReference type="GO" id="GO:0045277">
    <property type="term" value="C:respiratory chain complex IV"/>
    <property type="evidence" value="ECO:0007669"/>
    <property type="project" value="UniProtKB-ARBA"/>
</dbReference>
<keyword evidence="13 15" id="KW-0472">Membrane</keyword>
<dbReference type="PROSITE" id="PS50999">
    <property type="entry name" value="COX2_TM"/>
    <property type="match status" value="1"/>
</dbReference>
<evidence type="ECO:0000256" key="8">
    <source>
        <dbReference type="ARBA" id="ARBA00022967"/>
    </source>
</evidence>
<dbReference type="NCBIfam" id="TIGR02866">
    <property type="entry name" value="CoxB"/>
    <property type="match status" value="1"/>
</dbReference>
<dbReference type="PROSITE" id="PS00078">
    <property type="entry name" value="COX2"/>
    <property type="match status" value="1"/>
</dbReference>
<evidence type="ECO:0000256" key="6">
    <source>
        <dbReference type="ARBA" id="ARBA00022692"/>
    </source>
</evidence>
<name>A0A8A6W3T7_9ASCO</name>
<evidence type="ECO:0000256" key="16">
    <source>
        <dbReference type="SAM" id="Phobius"/>
    </source>
</evidence>
<dbReference type="InterPro" id="IPR045187">
    <property type="entry name" value="CcO_II"/>
</dbReference>
<keyword evidence="11 15" id="KW-0186">Copper</keyword>
<dbReference type="SUPFAM" id="SSF49503">
    <property type="entry name" value="Cupredoxins"/>
    <property type="match status" value="1"/>
</dbReference>
<keyword evidence="8" id="KW-1278">Translocase</keyword>
<dbReference type="GeneID" id="70587552"/>
<evidence type="ECO:0000256" key="13">
    <source>
        <dbReference type="ARBA" id="ARBA00023136"/>
    </source>
</evidence>
<keyword evidence="5 15" id="KW-0679">Respiratory chain</keyword>
<dbReference type="InterPro" id="IPR011759">
    <property type="entry name" value="Cyt_c_oxidase_su2_TM_dom"/>
</dbReference>
<evidence type="ECO:0000256" key="7">
    <source>
        <dbReference type="ARBA" id="ARBA00022723"/>
    </source>
</evidence>
<keyword evidence="7 15" id="KW-0479">Metal-binding</keyword>
<dbReference type="Pfam" id="PF00116">
    <property type="entry name" value="COX2"/>
    <property type="match status" value="1"/>
</dbReference>